<comment type="caution">
    <text evidence="1">The sequence shown here is derived from an EMBL/GenBank/DDBJ whole genome shotgun (WGS) entry which is preliminary data.</text>
</comment>
<dbReference type="EMBL" id="JACBYW010000001">
    <property type="protein sequence ID" value="NYH77520.1"/>
    <property type="molecule type" value="Genomic_DNA"/>
</dbReference>
<dbReference type="Proteomes" id="UP000548304">
    <property type="component" value="Unassembled WGS sequence"/>
</dbReference>
<evidence type="ECO:0000313" key="2">
    <source>
        <dbReference type="Proteomes" id="UP000548304"/>
    </source>
</evidence>
<proteinExistence type="predicted"/>
<dbReference type="AlphaFoldDB" id="A0A852YTV6"/>
<evidence type="ECO:0000313" key="1">
    <source>
        <dbReference type="EMBL" id="NYH77520.1"/>
    </source>
</evidence>
<dbReference type="RefSeq" id="WP_179534041.1">
    <property type="nucleotide sequence ID" value="NZ_JACBYW010000001.1"/>
</dbReference>
<accession>A0A852YTV6</accession>
<reference evidence="1 2" key="1">
    <citation type="submission" date="2020-07" db="EMBL/GenBank/DDBJ databases">
        <title>Genomic Encyclopedia of Type Strains, Phase III (KMG-III): the genomes of soil and plant-associated and newly described type strains.</title>
        <authorList>
            <person name="Whitman W."/>
        </authorList>
    </citation>
    <scope>NUCLEOTIDE SEQUENCE [LARGE SCALE GENOMIC DNA]</scope>
    <source>
        <strain evidence="1 2">CECT 8576</strain>
    </source>
</reference>
<sequence>MHSEDVDLPAAVGQPVVVQGDEADRVSGGVDLHLDRGPGARWIEKLCEGGSAGGVVEDPLMDVGDALEQYLPGCRAEPFGMKRECPHPHRASA</sequence>
<gene>
    <name evidence="1" type="ORF">FHR84_000834</name>
</gene>
<protein>
    <submittedName>
        <fullName evidence="1">Uncharacterized protein</fullName>
    </submittedName>
</protein>
<name>A0A852YTV6_9ACTN</name>
<organism evidence="1 2">
    <name type="scientific">Actinopolyspora biskrensis</name>
    <dbReference type="NCBI Taxonomy" id="1470178"/>
    <lineage>
        <taxon>Bacteria</taxon>
        <taxon>Bacillati</taxon>
        <taxon>Actinomycetota</taxon>
        <taxon>Actinomycetes</taxon>
        <taxon>Actinopolysporales</taxon>
        <taxon>Actinopolysporaceae</taxon>
        <taxon>Actinopolyspora</taxon>
    </lineage>
</organism>
<keyword evidence="2" id="KW-1185">Reference proteome</keyword>